<dbReference type="Proteomes" id="UP001281761">
    <property type="component" value="Unassembled WGS sequence"/>
</dbReference>
<name>A0ABQ9YHB8_9EUKA</name>
<dbReference type="EMBL" id="JARBJD010000007">
    <property type="protein sequence ID" value="KAK2963135.1"/>
    <property type="molecule type" value="Genomic_DNA"/>
</dbReference>
<accession>A0ABQ9YHB8</accession>
<gene>
    <name evidence="2" type="ORF">BLNAU_1668</name>
</gene>
<comment type="caution">
    <text evidence="2">The sequence shown here is derived from an EMBL/GenBank/DDBJ whole genome shotgun (WGS) entry which is preliminary data.</text>
</comment>
<reference evidence="2 3" key="1">
    <citation type="journal article" date="2022" name="bioRxiv">
        <title>Genomics of Preaxostyla Flagellates Illuminates Evolutionary Transitions and the Path Towards Mitochondrial Loss.</title>
        <authorList>
            <person name="Novak L.V.F."/>
            <person name="Treitli S.C."/>
            <person name="Pyrih J."/>
            <person name="Halakuc P."/>
            <person name="Pipaliya S.V."/>
            <person name="Vacek V."/>
            <person name="Brzon O."/>
            <person name="Soukal P."/>
            <person name="Eme L."/>
            <person name="Dacks J.B."/>
            <person name="Karnkowska A."/>
            <person name="Elias M."/>
            <person name="Hampl V."/>
        </authorList>
    </citation>
    <scope>NUCLEOTIDE SEQUENCE [LARGE SCALE GENOMIC DNA]</scope>
    <source>
        <strain evidence="2">NAU3</strain>
        <tissue evidence="2">Gut</tissue>
    </source>
</reference>
<proteinExistence type="predicted"/>
<evidence type="ECO:0000256" key="1">
    <source>
        <dbReference type="SAM" id="MobiDB-lite"/>
    </source>
</evidence>
<evidence type="ECO:0000313" key="3">
    <source>
        <dbReference type="Proteomes" id="UP001281761"/>
    </source>
</evidence>
<feature type="compositionally biased region" description="Polar residues" evidence="1">
    <location>
        <begin position="85"/>
        <end position="99"/>
    </location>
</feature>
<sequence>MNTTNRYGLTEDEEERYKTISREVSKNLWTRMNPGFVDDTDTWTTTSRSTYTSEQFTIMRDPDADDFTNHRKKNEQSEYIEASARQRNMMNLKPTGNNQ</sequence>
<feature type="region of interest" description="Disordered" evidence="1">
    <location>
        <begin position="62"/>
        <end position="99"/>
    </location>
</feature>
<protein>
    <submittedName>
        <fullName evidence="2">Uncharacterized protein</fullName>
    </submittedName>
</protein>
<organism evidence="2 3">
    <name type="scientific">Blattamonas nauphoetae</name>
    <dbReference type="NCBI Taxonomy" id="2049346"/>
    <lineage>
        <taxon>Eukaryota</taxon>
        <taxon>Metamonada</taxon>
        <taxon>Preaxostyla</taxon>
        <taxon>Oxymonadida</taxon>
        <taxon>Blattamonas</taxon>
    </lineage>
</organism>
<evidence type="ECO:0000313" key="2">
    <source>
        <dbReference type="EMBL" id="KAK2963135.1"/>
    </source>
</evidence>
<keyword evidence="3" id="KW-1185">Reference proteome</keyword>